<organism evidence="6 7">
    <name type="scientific">Candidatus Blochmannia vicinus</name>
    <name type="common">nom. nud.</name>
    <dbReference type="NCBI Taxonomy" id="251540"/>
    <lineage>
        <taxon>Bacteria</taxon>
        <taxon>Pseudomonadati</taxon>
        <taxon>Pseudomonadota</taxon>
        <taxon>Gammaproteobacteria</taxon>
        <taxon>Enterobacterales</taxon>
        <taxon>Enterobacteriaceae</taxon>
        <taxon>ant endosymbionts</taxon>
        <taxon>Candidatus Blochmanniella</taxon>
    </lineage>
</organism>
<dbReference type="Proteomes" id="UP001056209">
    <property type="component" value="Chromosome"/>
</dbReference>
<reference evidence="6" key="1">
    <citation type="submission" date="2022-05" db="EMBL/GenBank/DDBJ databases">
        <title>Impact of host demography and evolutionary history on endosymbiont molecular evolution: a test in carpenter ants (Genus Camponotus) and their Blochmannia endosymbionts.</title>
        <authorList>
            <person name="Manthey J.D."/>
            <person name="Giron J.C."/>
            <person name="Hruska J.P."/>
        </authorList>
    </citation>
    <scope>NUCLEOTIDE SEQUENCE</scope>
    <source>
        <strain evidence="6">C-039</strain>
    </source>
</reference>
<name>A0A9Q8TY43_9ENTR</name>
<keyword evidence="5" id="KW-0963">Cytoplasm</keyword>
<accession>A0A9Q8TY43</accession>
<dbReference type="PANTHER" id="PTHR36918">
    <property type="match status" value="1"/>
</dbReference>
<comment type="subcellular location">
    <subcellularLocation>
        <location evidence="5">Cytoplasm</location>
    </subcellularLocation>
</comment>
<dbReference type="AlphaFoldDB" id="A0A9Q8TY43"/>
<dbReference type="NCBIfam" id="TIGR00809">
    <property type="entry name" value="secB"/>
    <property type="match status" value="1"/>
</dbReference>
<dbReference type="HAMAP" id="MF_00821">
    <property type="entry name" value="SecB"/>
    <property type="match status" value="1"/>
</dbReference>
<protein>
    <recommendedName>
        <fullName evidence="5">Protein-export protein SecB</fullName>
    </recommendedName>
</protein>
<comment type="function">
    <text evidence="5">One of the proteins required for the normal export of preproteins out of the cell cytoplasm. It is a molecular chaperone that binds to a subset of precursor proteins, maintaining them in a translocation-competent state. It also specifically binds to its receptor SecA.</text>
</comment>
<gene>
    <name evidence="5 6" type="primary">secB</name>
    <name evidence="6" type="ORF">M9393_00135</name>
</gene>
<dbReference type="PANTHER" id="PTHR36918:SF1">
    <property type="entry name" value="PROTEIN-EXPORT PROTEIN SECB"/>
    <property type="match status" value="1"/>
</dbReference>
<dbReference type="GO" id="GO:0005737">
    <property type="term" value="C:cytoplasm"/>
    <property type="evidence" value="ECO:0007669"/>
    <property type="project" value="UniProtKB-SubCell"/>
</dbReference>
<comment type="subunit">
    <text evidence="5">Homotetramer, a dimer of dimers. One homotetramer interacts with 1 SecA dimer.</text>
</comment>
<dbReference type="InterPro" id="IPR003708">
    <property type="entry name" value="SecB"/>
</dbReference>
<dbReference type="GO" id="GO:0051262">
    <property type="term" value="P:protein tetramerization"/>
    <property type="evidence" value="ECO:0007669"/>
    <property type="project" value="InterPro"/>
</dbReference>
<dbReference type="RefSeq" id="WP_250248604.1">
    <property type="nucleotide sequence ID" value="NZ_CP097753.1"/>
</dbReference>
<keyword evidence="5" id="KW-0143">Chaperone</keyword>
<evidence type="ECO:0000256" key="1">
    <source>
        <dbReference type="ARBA" id="ARBA00009990"/>
    </source>
</evidence>
<dbReference type="Pfam" id="PF02556">
    <property type="entry name" value="SecB"/>
    <property type="match status" value="1"/>
</dbReference>
<dbReference type="SUPFAM" id="SSF54611">
    <property type="entry name" value="SecB-like"/>
    <property type="match status" value="1"/>
</dbReference>
<evidence type="ECO:0000256" key="4">
    <source>
        <dbReference type="ARBA" id="ARBA00023010"/>
    </source>
</evidence>
<keyword evidence="4 5" id="KW-0811">Translocation</keyword>
<evidence type="ECO:0000313" key="7">
    <source>
        <dbReference type="Proteomes" id="UP001056209"/>
    </source>
</evidence>
<keyword evidence="2 5" id="KW-0813">Transport</keyword>
<evidence type="ECO:0000313" key="6">
    <source>
        <dbReference type="EMBL" id="URJ28186.1"/>
    </source>
</evidence>
<dbReference type="InterPro" id="IPR035958">
    <property type="entry name" value="SecB-like_sf"/>
</dbReference>
<sequence length="148" mass="16651">MLESTKSNASFHIKRIYTKDVSFEAPNTPEVFQITWNPKITVDLRSNSAKLHTNAYEVVLYITVTAKIGENTAFLCQVKQAGIFNISGLNTTQMIHCLSAYCPGILFPYASECISNQISRGTFPQFNLDPINFDILFIKSLQKHDNTP</sequence>
<dbReference type="GO" id="GO:0006457">
    <property type="term" value="P:protein folding"/>
    <property type="evidence" value="ECO:0007669"/>
    <property type="project" value="UniProtKB-UniRule"/>
</dbReference>
<evidence type="ECO:0000256" key="5">
    <source>
        <dbReference type="HAMAP-Rule" id="MF_00821"/>
    </source>
</evidence>
<comment type="similarity">
    <text evidence="1 5">Belongs to the SecB family.</text>
</comment>
<keyword evidence="3 5" id="KW-0653">Protein transport</keyword>
<evidence type="ECO:0000256" key="3">
    <source>
        <dbReference type="ARBA" id="ARBA00022927"/>
    </source>
</evidence>
<dbReference type="PRINTS" id="PR01594">
    <property type="entry name" value="SECBCHAPRONE"/>
</dbReference>
<proteinExistence type="inferred from homology"/>
<dbReference type="EMBL" id="CP097753">
    <property type="protein sequence ID" value="URJ28186.1"/>
    <property type="molecule type" value="Genomic_DNA"/>
</dbReference>
<dbReference type="GO" id="GO:0015031">
    <property type="term" value="P:protein transport"/>
    <property type="evidence" value="ECO:0007669"/>
    <property type="project" value="UniProtKB-UniRule"/>
</dbReference>
<evidence type="ECO:0000256" key="2">
    <source>
        <dbReference type="ARBA" id="ARBA00022448"/>
    </source>
</evidence>
<dbReference type="Gene3D" id="3.10.420.10">
    <property type="entry name" value="SecB-like"/>
    <property type="match status" value="1"/>
</dbReference>
<dbReference type="NCBIfam" id="NF004393">
    <property type="entry name" value="PRK05751.1-4"/>
    <property type="match status" value="1"/>
</dbReference>
<dbReference type="GO" id="GO:0051082">
    <property type="term" value="F:unfolded protein binding"/>
    <property type="evidence" value="ECO:0007669"/>
    <property type="project" value="InterPro"/>
</dbReference>